<keyword evidence="7" id="KW-0997">Cell inner membrane</keyword>
<evidence type="ECO:0000256" key="4">
    <source>
        <dbReference type="ARBA" id="ARBA00022692"/>
    </source>
</evidence>
<evidence type="ECO:0000256" key="7">
    <source>
        <dbReference type="HAMAP-Rule" id="MF_01147"/>
    </source>
</evidence>
<evidence type="ECO:0000256" key="2">
    <source>
        <dbReference type="ARBA" id="ARBA00022475"/>
    </source>
</evidence>
<comment type="similarity">
    <text evidence="1 7">Belongs to the Lgt family.</text>
</comment>
<comment type="catalytic activity">
    <reaction evidence="7">
        <text>L-cysteinyl-[prolipoprotein] + a 1,2-diacyl-sn-glycero-3-phospho-(1'-sn-glycerol) = an S-1,2-diacyl-sn-glyceryl-L-cysteinyl-[prolipoprotein] + sn-glycerol 1-phosphate + H(+)</text>
        <dbReference type="Rhea" id="RHEA:56712"/>
        <dbReference type="Rhea" id="RHEA-COMP:14679"/>
        <dbReference type="Rhea" id="RHEA-COMP:14680"/>
        <dbReference type="ChEBI" id="CHEBI:15378"/>
        <dbReference type="ChEBI" id="CHEBI:29950"/>
        <dbReference type="ChEBI" id="CHEBI:57685"/>
        <dbReference type="ChEBI" id="CHEBI:64716"/>
        <dbReference type="ChEBI" id="CHEBI:140658"/>
        <dbReference type="EC" id="2.5.1.145"/>
    </reaction>
</comment>
<keyword evidence="4 7" id="KW-0812">Transmembrane</keyword>
<keyword evidence="2 7" id="KW-1003">Cell membrane</keyword>
<evidence type="ECO:0000256" key="6">
    <source>
        <dbReference type="ARBA" id="ARBA00023136"/>
    </source>
</evidence>
<proteinExistence type="inferred from homology"/>
<dbReference type="UniPathway" id="UPA00664"/>
<comment type="pathway">
    <text evidence="7">Protein modification; lipoprotein biosynthesis (diacylglyceryl transfer).</text>
</comment>
<dbReference type="GO" id="GO:0008961">
    <property type="term" value="F:phosphatidylglycerol-prolipoprotein diacylglyceryl transferase activity"/>
    <property type="evidence" value="ECO:0007669"/>
    <property type="project" value="UniProtKB-UniRule"/>
</dbReference>
<feature type="binding site" evidence="7">
    <location>
        <position position="159"/>
    </location>
    <ligand>
        <name>a 1,2-diacyl-sn-glycero-3-phospho-(1'-sn-glycerol)</name>
        <dbReference type="ChEBI" id="CHEBI:64716"/>
    </ligand>
</feature>
<dbReference type="PANTHER" id="PTHR30589:SF0">
    <property type="entry name" value="PHOSPHATIDYLGLYCEROL--PROLIPOPROTEIN DIACYLGLYCERYL TRANSFERASE"/>
    <property type="match status" value="1"/>
</dbReference>
<evidence type="ECO:0000256" key="3">
    <source>
        <dbReference type="ARBA" id="ARBA00022679"/>
    </source>
</evidence>
<evidence type="ECO:0000313" key="8">
    <source>
        <dbReference type="EMBL" id="ACF43654.1"/>
    </source>
</evidence>
<feature type="transmembrane region" description="Helical" evidence="7">
    <location>
        <begin position="195"/>
        <end position="212"/>
    </location>
</feature>
<organism evidence="8 9">
    <name type="scientific">Pelodictyon phaeoclathratiforme (strain DSM 5477 / BU-1)</name>
    <dbReference type="NCBI Taxonomy" id="324925"/>
    <lineage>
        <taxon>Bacteria</taxon>
        <taxon>Pseudomonadati</taxon>
        <taxon>Chlorobiota</taxon>
        <taxon>Chlorobiia</taxon>
        <taxon>Chlorobiales</taxon>
        <taxon>Chlorobiaceae</taxon>
        <taxon>Chlorobium/Pelodictyon group</taxon>
        <taxon>Pelodictyon</taxon>
    </lineage>
</organism>
<evidence type="ECO:0000256" key="5">
    <source>
        <dbReference type="ARBA" id="ARBA00022989"/>
    </source>
</evidence>
<dbReference type="PROSITE" id="PS01311">
    <property type="entry name" value="LGT"/>
    <property type="match status" value="1"/>
</dbReference>
<keyword evidence="3 7" id="KW-0808">Transferase</keyword>
<gene>
    <name evidence="7" type="primary">lgt</name>
    <name evidence="8" type="ordered locus">Ppha_1391</name>
</gene>
<feature type="transmembrane region" description="Helical" evidence="7">
    <location>
        <begin position="20"/>
        <end position="44"/>
    </location>
</feature>
<accession>B4S9V8</accession>
<name>B4S9V8_PELPB</name>
<feature type="transmembrane region" description="Helical" evidence="7">
    <location>
        <begin position="219"/>
        <end position="237"/>
    </location>
</feature>
<dbReference type="STRING" id="324925.Ppha_1391"/>
<dbReference type="OrthoDB" id="871140at2"/>
<dbReference type="EMBL" id="CP001110">
    <property type="protein sequence ID" value="ACF43654.1"/>
    <property type="molecule type" value="Genomic_DNA"/>
</dbReference>
<comment type="subcellular location">
    <subcellularLocation>
        <location evidence="7">Cell inner membrane</location>
        <topology evidence="7">Multi-pass membrane protein</topology>
    </subcellularLocation>
</comment>
<keyword evidence="6 7" id="KW-0472">Membrane</keyword>
<evidence type="ECO:0000313" key="9">
    <source>
        <dbReference type="Proteomes" id="UP000002724"/>
    </source>
</evidence>
<protein>
    <recommendedName>
        <fullName evidence="7">Phosphatidylglycerol--prolipoprotein diacylglyceryl transferase</fullName>
        <ecNumber evidence="7">2.5.1.145</ecNumber>
    </recommendedName>
</protein>
<dbReference type="Pfam" id="PF01790">
    <property type="entry name" value="LGT"/>
    <property type="match status" value="1"/>
</dbReference>
<evidence type="ECO:0000256" key="1">
    <source>
        <dbReference type="ARBA" id="ARBA00007150"/>
    </source>
</evidence>
<dbReference type="EC" id="2.5.1.145" evidence="7"/>
<sequence>MNDFLLWWQQLPSQMNPVLFSVGAFAIRWYGMMYIIAFGVVYLLSRYRIQNEKLPFERSYVGDALTWAMIGVVLGGRLGYILFYGMSSFLADPLGTLIPWISVPGGGCRFAGITGMSYHGGVIGVILALLAFTLSRKKAFFETFDLFIPAIPLGYTFGRLGNFINGELYGRVTDSALGMYFPLAPTYELRHPSQLYEAFFEGIVLFILLWLLRKKSPFPGFLSATYLFGYGFVRFFIEYVREPDSQLGFVFLNFSMGQVLCFVMMVAGVAVFLFNSSSAKSARS</sequence>
<keyword evidence="8" id="KW-0449">Lipoprotein</keyword>
<keyword evidence="5 7" id="KW-1133">Transmembrane helix</keyword>
<dbReference type="InterPro" id="IPR001640">
    <property type="entry name" value="Lgt"/>
</dbReference>
<dbReference type="AlphaFoldDB" id="B4S9V8"/>
<feature type="transmembrane region" description="Helical" evidence="7">
    <location>
        <begin position="249"/>
        <end position="274"/>
    </location>
</feature>
<dbReference type="eggNOG" id="COG0682">
    <property type="taxonomic scope" value="Bacteria"/>
</dbReference>
<dbReference type="GO" id="GO:0005886">
    <property type="term" value="C:plasma membrane"/>
    <property type="evidence" value="ECO:0007669"/>
    <property type="project" value="UniProtKB-SubCell"/>
</dbReference>
<dbReference type="GO" id="GO:0042158">
    <property type="term" value="P:lipoprotein biosynthetic process"/>
    <property type="evidence" value="ECO:0007669"/>
    <property type="project" value="UniProtKB-UniRule"/>
</dbReference>
<dbReference type="KEGG" id="pph:Ppha_1391"/>
<dbReference type="NCBIfam" id="TIGR00544">
    <property type="entry name" value="lgt"/>
    <property type="match status" value="1"/>
</dbReference>
<dbReference type="HAMAP" id="MF_01147">
    <property type="entry name" value="Lgt"/>
    <property type="match status" value="1"/>
</dbReference>
<feature type="transmembrane region" description="Helical" evidence="7">
    <location>
        <begin position="65"/>
        <end position="90"/>
    </location>
</feature>
<feature type="transmembrane region" description="Helical" evidence="7">
    <location>
        <begin position="139"/>
        <end position="158"/>
    </location>
</feature>
<comment type="function">
    <text evidence="7">Catalyzes the transfer of the diacylglyceryl group from phosphatidylglycerol to the sulfhydryl group of the N-terminal cysteine of a prolipoprotein, the first step in the formation of mature lipoproteins.</text>
</comment>
<dbReference type="RefSeq" id="WP_012508145.1">
    <property type="nucleotide sequence ID" value="NC_011060.1"/>
</dbReference>
<reference evidence="8 9" key="1">
    <citation type="submission" date="2008-06" db="EMBL/GenBank/DDBJ databases">
        <title>Complete sequence of Pelodictyon phaeoclathratiforme BU-1.</title>
        <authorList>
            <consortium name="US DOE Joint Genome Institute"/>
            <person name="Lucas S."/>
            <person name="Copeland A."/>
            <person name="Lapidus A."/>
            <person name="Glavina del Rio T."/>
            <person name="Dalin E."/>
            <person name="Tice H."/>
            <person name="Bruce D."/>
            <person name="Goodwin L."/>
            <person name="Pitluck S."/>
            <person name="Schmutz J."/>
            <person name="Larimer F."/>
            <person name="Land M."/>
            <person name="Hauser L."/>
            <person name="Kyrpides N."/>
            <person name="Mikhailova N."/>
            <person name="Liu Z."/>
            <person name="Li T."/>
            <person name="Zhao F."/>
            <person name="Overmann J."/>
            <person name="Bryant D.A."/>
            <person name="Richardson P."/>
        </authorList>
    </citation>
    <scope>NUCLEOTIDE SEQUENCE [LARGE SCALE GENOMIC DNA]</scope>
    <source>
        <strain evidence="9">DSM 5477 / BU-1</strain>
    </source>
</reference>
<dbReference type="HOGENOM" id="CLU_013386_1_0_10"/>
<dbReference type="PANTHER" id="PTHR30589">
    <property type="entry name" value="PROLIPOPROTEIN DIACYLGLYCERYL TRANSFERASE"/>
    <property type="match status" value="1"/>
</dbReference>
<dbReference type="Proteomes" id="UP000002724">
    <property type="component" value="Chromosome"/>
</dbReference>
<feature type="transmembrane region" description="Helical" evidence="7">
    <location>
        <begin position="110"/>
        <end position="132"/>
    </location>
</feature>
<keyword evidence="9" id="KW-1185">Reference proteome</keyword>